<sequence>MDEQDFELPTDESLLSALLVLSAAPRRSRRRYFRDDELFTMPEPEPSRPALPPSRISIREMKAGSLAARG</sequence>
<dbReference type="Proteomes" id="UP000681075">
    <property type="component" value="Unassembled WGS sequence"/>
</dbReference>
<evidence type="ECO:0000313" key="2">
    <source>
        <dbReference type="Proteomes" id="UP000681075"/>
    </source>
</evidence>
<accession>A0A8S8XCZ4</accession>
<keyword evidence="2" id="KW-1185">Reference proteome</keyword>
<evidence type="ECO:0000313" key="1">
    <source>
        <dbReference type="EMBL" id="GIL39902.1"/>
    </source>
</evidence>
<dbReference type="AlphaFoldDB" id="A0A8S8XCZ4"/>
<proteinExistence type="predicted"/>
<dbReference type="RefSeq" id="WP_420243021.1">
    <property type="nucleotide sequence ID" value="NZ_BOPV01000001.1"/>
</dbReference>
<organism evidence="1 2">
    <name type="scientific">Roseiterribacter gracilis</name>
    <dbReference type="NCBI Taxonomy" id="2812848"/>
    <lineage>
        <taxon>Bacteria</taxon>
        <taxon>Pseudomonadati</taxon>
        <taxon>Pseudomonadota</taxon>
        <taxon>Alphaproteobacteria</taxon>
        <taxon>Rhodospirillales</taxon>
        <taxon>Roseiterribacteraceae</taxon>
        <taxon>Roseiterribacter</taxon>
    </lineage>
</organism>
<protein>
    <submittedName>
        <fullName evidence="1">Uncharacterized protein</fullName>
    </submittedName>
</protein>
<dbReference type="EMBL" id="BOPV01000001">
    <property type="protein sequence ID" value="GIL39902.1"/>
    <property type="molecule type" value="Genomic_DNA"/>
</dbReference>
<name>A0A8S8XCZ4_9PROT</name>
<reference evidence="1" key="1">
    <citation type="submission" date="2021-02" db="EMBL/GenBank/DDBJ databases">
        <title>Genome sequence of Rhodospirillales sp. strain TMPK1 isolated from soil.</title>
        <authorList>
            <person name="Nakai R."/>
            <person name="Kusada H."/>
            <person name="Tamaki H."/>
        </authorList>
    </citation>
    <scope>NUCLEOTIDE SEQUENCE</scope>
    <source>
        <strain evidence="1">TMPK1</strain>
    </source>
</reference>
<comment type="caution">
    <text evidence="1">The sequence shown here is derived from an EMBL/GenBank/DDBJ whole genome shotgun (WGS) entry which is preliminary data.</text>
</comment>
<gene>
    <name evidence="1" type="ORF">TMPK1_21390</name>
</gene>